<dbReference type="EMBL" id="BQNB010011742">
    <property type="protein sequence ID" value="GJS94578.1"/>
    <property type="molecule type" value="Genomic_DNA"/>
</dbReference>
<dbReference type="Proteomes" id="UP001151760">
    <property type="component" value="Unassembled WGS sequence"/>
</dbReference>
<keyword evidence="2" id="KW-1185">Reference proteome</keyword>
<gene>
    <name evidence="1" type="ORF">Tco_0801546</name>
</gene>
<comment type="caution">
    <text evidence="1">The sequence shown here is derived from an EMBL/GenBank/DDBJ whole genome shotgun (WGS) entry which is preliminary data.</text>
</comment>
<organism evidence="1 2">
    <name type="scientific">Tanacetum coccineum</name>
    <dbReference type="NCBI Taxonomy" id="301880"/>
    <lineage>
        <taxon>Eukaryota</taxon>
        <taxon>Viridiplantae</taxon>
        <taxon>Streptophyta</taxon>
        <taxon>Embryophyta</taxon>
        <taxon>Tracheophyta</taxon>
        <taxon>Spermatophyta</taxon>
        <taxon>Magnoliopsida</taxon>
        <taxon>eudicotyledons</taxon>
        <taxon>Gunneridae</taxon>
        <taxon>Pentapetalae</taxon>
        <taxon>asterids</taxon>
        <taxon>campanulids</taxon>
        <taxon>Asterales</taxon>
        <taxon>Asteraceae</taxon>
        <taxon>Asteroideae</taxon>
        <taxon>Anthemideae</taxon>
        <taxon>Anthemidinae</taxon>
        <taxon>Tanacetum</taxon>
    </lineage>
</organism>
<proteinExistence type="predicted"/>
<reference evidence="1" key="2">
    <citation type="submission" date="2022-01" db="EMBL/GenBank/DDBJ databases">
        <authorList>
            <person name="Yamashiro T."/>
            <person name="Shiraishi A."/>
            <person name="Satake H."/>
            <person name="Nakayama K."/>
        </authorList>
    </citation>
    <scope>NUCLEOTIDE SEQUENCE</scope>
</reference>
<evidence type="ECO:0000313" key="2">
    <source>
        <dbReference type="Proteomes" id="UP001151760"/>
    </source>
</evidence>
<sequence>MDLHHTLWLLMLQLKKKSSRMWETQQEEGDYVITAEGKGMFVKQCKEPKRAKDTTVLQRKMAAHGSKGKGVTLMLKLKANPAN</sequence>
<evidence type="ECO:0000313" key="1">
    <source>
        <dbReference type="EMBL" id="GJS94578.1"/>
    </source>
</evidence>
<protein>
    <submittedName>
        <fullName evidence="1">Uncharacterized protein</fullName>
    </submittedName>
</protein>
<reference evidence="1" key="1">
    <citation type="journal article" date="2022" name="Int. J. Mol. Sci.">
        <title>Draft Genome of Tanacetum Coccineum: Genomic Comparison of Closely Related Tanacetum-Family Plants.</title>
        <authorList>
            <person name="Yamashiro T."/>
            <person name="Shiraishi A."/>
            <person name="Nakayama K."/>
            <person name="Satake H."/>
        </authorList>
    </citation>
    <scope>NUCLEOTIDE SEQUENCE</scope>
</reference>
<accession>A0ABQ5A0K6</accession>
<name>A0ABQ5A0K6_9ASTR</name>